<dbReference type="PANTHER" id="PTHR15410:SF2">
    <property type="entry name" value="HIRA-INTERACTING PROTEIN 3"/>
    <property type="match status" value="1"/>
</dbReference>
<feature type="compositionally biased region" description="Low complexity" evidence="1">
    <location>
        <begin position="337"/>
        <end position="349"/>
    </location>
</feature>
<feature type="compositionally biased region" description="Basic and acidic residues" evidence="1">
    <location>
        <begin position="73"/>
        <end position="119"/>
    </location>
</feature>
<reference evidence="2 3" key="1">
    <citation type="journal article" date="2024" name="J. Plant Pathol.">
        <title>Sequence and assembly of the genome of Seiridium unicorne, isolate CBS 538.82, causal agent of cypress canker disease.</title>
        <authorList>
            <person name="Scali E."/>
            <person name="Rocca G.D."/>
            <person name="Danti R."/>
            <person name="Garbelotto M."/>
            <person name="Barberini S."/>
            <person name="Baroncelli R."/>
            <person name="Emiliani G."/>
        </authorList>
    </citation>
    <scope>NUCLEOTIDE SEQUENCE [LARGE SCALE GENOMIC DNA]</scope>
    <source>
        <strain evidence="2 3">BM-138-508</strain>
    </source>
</reference>
<dbReference type="PANTHER" id="PTHR15410">
    <property type="entry name" value="HIRA-INTERACTING PROTEIN 3"/>
    <property type="match status" value="1"/>
</dbReference>
<feature type="compositionally biased region" description="Basic and acidic residues" evidence="1">
    <location>
        <begin position="256"/>
        <end position="267"/>
    </location>
</feature>
<name>A0ABR2UFT9_9PEZI</name>
<feature type="region of interest" description="Disordered" evidence="1">
    <location>
        <begin position="63"/>
        <end position="360"/>
    </location>
</feature>
<feature type="compositionally biased region" description="Acidic residues" evidence="1">
    <location>
        <begin position="139"/>
        <end position="148"/>
    </location>
</feature>
<feature type="region of interest" description="Disordered" evidence="1">
    <location>
        <begin position="435"/>
        <end position="490"/>
    </location>
</feature>
<evidence type="ECO:0000256" key="1">
    <source>
        <dbReference type="SAM" id="MobiDB-lite"/>
    </source>
</evidence>
<dbReference type="EMBL" id="JARVKF010000440">
    <property type="protein sequence ID" value="KAK9413478.1"/>
    <property type="molecule type" value="Genomic_DNA"/>
</dbReference>
<feature type="compositionally biased region" description="Basic residues" evidence="1">
    <location>
        <begin position="121"/>
        <end position="133"/>
    </location>
</feature>
<feature type="compositionally biased region" description="Acidic residues" evidence="1">
    <location>
        <begin position="165"/>
        <end position="178"/>
    </location>
</feature>
<accession>A0ABR2UFT9</accession>
<evidence type="ECO:0000313" key="3">
    <source>
        <dbReference type="Proteomes" id="UP001408356"/>
    </source>
</evidence>
<sequence>MSLPADKTLEKELRLEARALLGSGIEVTVNKVRTRVEEKLDLPEQFFKESPDWKDRSKQIIHKAIQGDESDEEPKKEEAVKPEKKAAVKRQSSEEPEQKPKRVKKEPAPKKAVKKEPAPKKAVKKAAPKKKKASWSESELSDLSDSDEEKLKKRGTKPQNKVESESELSDLVSDDEEDSKPKKVAGRGRPKKKAVLSDNEEDEVKSDPDSSSERKRKRPTKGTKVKSDSEDESAEKKKALIKGPEDEVVGALSSKTKAEDSDEDGKPRVATGDGGDSKAAADDDSSELSSVIDDEPPKKKKVKKEETKPAVDDDSSDLSSVIDDAPPKKRKTKGSKASKAAPKPKASKPAPKEPTGDEAEIKKLQGQLVKCGIRKIWGIELKEYGDDSRGKIRHLRKMLTDAGMTGRFSEARAKEIKEQRELLADLGAVQEMNELWGSEGRGGRASRTKAKATATMKEESEQESEAEETKPRVTKRMADLAFLGSESESD</sequence>
<dbReference type="InterPro" id="IPR037647">
    <property type="entry name" value="HIRIP3"/>
</dbReference>
<protein>
    <recommendedName>
        <fullName evidence="4">Transcriptional regulator</fullName>
    </recommendedName>
</protein>
<organism evidence="2 3">
    <name type="scientific">Seiridium unicorne</name>
    <dbReference type="NCBI Taxonomy" id="138068"/>
    <lineage>
        <taxon>Eukaryota</taxon>
        <taxon>Fungi</taxon>
        <taxon>Dikarya</taxon>
        <taxon>Ascomycota</taxon>
        <taxon>Pezizomycotina</taxon>
        <taxon>Sordariomycetes</taxon>
        <taxon>Xylariomycetidae</taxon>
        <taxon>Amphisphaeriales</taxon>
        <taxon>Sporocadaceae</taxon>
        <taxon>Seiridium</taxon>
    </lineage>
</organism>
<proteinExistence type="predicted"/>
<evidence type="ECO:0000313" key="2">
    <source>
        <dbReference type="EMBL" id="KAK9413478.1"/>
    </source>
</evidence>
<feature type="compositionally biased region" description="Basic and acidic residues" evidence="1">
    <location>
        <begin position="350"/>
        <end position="360"/>
    </location>
</feature>
<evidence type="ECO:0008006" key="4">
    <source>
        <dbReference type="Google" id="ProtNLM"/>
    </source>
</evidence>
<dbReference type="Proteomes" id="UP001408356">
    <property type="component" value="Unassembled WGS sequence"/>
</dbReference>
<feature type="compositionally biased region" description="Basic residues" evidence="1">
    <location>
        <begin position="214"/>
        <end position="224"/>
    </location>
</feature>
<feature type="compositionally biased region" description="Basic residues" evidence="1">
    <location>
        <begin position="182"/>
        <end position="194"/>
    </location>
</feature>
<keyword evidence="3" id="KW-1185">Reference proteome</keyword>
<comment type="caution">
    <text evidence="2">The sequence shown here is derived from an EMBL/GenBank/DDBJ whole genome shotgun (WGS) entry which is preliminary data.</text>
</comment>
<gene>
    <name evidence="2" type="ORF">SUNI508_02677</name>
</gene>